<evidence type="ECO:0000313" key="3">
    <source>
        <dbReference type="EMBL" id="OLZ59457.1"/>
    </source>
</evidence>
<feature type="domain" description="Orc1-like AAA ATPase" evidence="1">
    <location>
        <begin position="21"/>
        <end position="151"/>
    </location>
</feature>
<dbReference type="Pfam" id="PF25873">
    <property type="entry name" value="WHD_MalT"/>
    <property type="match status" value="1"/>
</dbReference>
<dbReference type="Proteomes" id="UP000187151">
    <property type="component" value="Unassembled WGS sequence"/>
</dbReference>
<dbReference type="InterPro" id="IPR059106">
    <property type="entry name" value="WHD_MalT"/>
</dbReference>
<dbReference type="Pfam" id="PF13191">
    <property type="entry name" value="AAA_16"/>
    <property type="match status" value="1"/>
</dbReference>
<gene>
    <name evidence="3" type="ORF">AVW11_26135</name>
</gene>
<name>A0ABX3FX39_9ACTN</name>
<reference evidence="3 4" key="1">
    <citation type="submission" date="2016-01" db="EMBL/GenBank/DDBJ databases">
        <title>Streptomyces amritsarensis strain MTCC 11845 genome sequencing and assembly.</title>
        <authorList>
            <person name="Sharma D."/>
            <person name="Nair G.R."/>
            <person name="Kaur G."/>
            <person name="Manhas R.K."/>
            <person name="Mayilraj S."/>
        </authorList>
    </citation>
    <scope>NUCLEOTIDE SEQUENCE [LARGE SCALE GENOMIC DNA]</scope>
    <source>
        <strain evidence="3 4">MTCC 11845</strain>
    </source>
</reference>
<protein>
    <submittedName>
        <fullName evidence="3">Transcriptional regulator</fullName>
    </submittedName>
</protein>
<organism evidence="3 4">
    <name type="scientific">Streptomyces amritsarensis</name>
    <dbReference type="NCBI Taxonomy" id="681158"/>
    <lineage>
        <taxon>Bacteria</taxon>
        <taxon>Bacillati</taxon>
        <taxon>Actinomycetota</taxon>
        <taxon>Actinomycetes</taxon>
        <taxon>Kitasatosporales</taxon>
        <taxon>Streptomycetaceae</taxon>
        <taxon>Streptomyces</taxon>
    </lineage>
</organism>
<dbReference type="SUPFAM" id="SSF52540">
    <property type="entry name" value="P-loop containing nucleoside triphosphate hydrolases"/>
    <property type="match status" value="1"/>
</dbReference>
<feature type="non-terminal residue" evidence="3">
    <location>
        <position position="564"/>
    </location>
</feature>
<dbReference type="InterPro" id="IPR027417">
    <property type="entry name" value="P-loop_NTPase"/>
</dbReference>
<evidence type="ECO:0000313" key="4">
    <source>
        <dbReference type="Proteomes" id="UP000187151"/>
    </source>
</evidence>
<evidence type="ECO:0000259" key="2">
    <source>
        <dbReference type="Pfam" id="PF25873"/>
    </source>
</evidence>
<dbReference type="InterPro" id="IPR041664">
    <property type="entry name" value="AAA_16"/>
</dbReference>
<accession>A0ABX3FX39</accession>
<keyword evidence="4" id="KW-1185">Reference proteome</keyword>
<sequence length="564" mass="59623">MLTARFTAPAVPKTLVHRPELLRRLTAGVQGPLTLINGPAGSGKTVLTAHWAAAGGRAPRPPLWLTVEPGDAPGVFWAYLLEALHRGGVELPAAVGRPTRAEGVTQSFLVRLAAGLAESGSARPVVLVLDQFDTAQPAALTEGLDFVLRHAAGGLRIVLTSRTDSLLPLHRYRAAGEIAEIRHADLRFTHADAEALLSEHRLDISQDGIRLLLQRTEGWAAGVRLCALAMQRSPDPEAFVRQFAADRTTIADYLLKEVLDAQPPATQDLLLRVSVTDRVHPDLADALTGRDDAAPTLARLARDNAFLEQVDASAWYRLHPLFAEVLRAHLRQRHPGLEQQLHGRAARWLAGTGRLNEAVVQGAAAGDWQFAAGRLVDDLAIGRLFTGLEAERLNRAFAPLPADAPGAAPALVGAAARLVVQDLPGYAEAVRRADSHLGPGSGAAARLTRAFLGVLAGRAHADPAATERAAADAERVLEELPPPLVAARPEIRALLLAALGAVRLGAGRLDGAHRVLTAAVDACAEPAAESAAELGTQYPLCDALGSLALAELLGGRLRQAAEHA</sequence>
<dbReference type="EMBL" id="MQUR01000074">
    <property type="protein sequence ID" value="OLZ59457.1"/>
    <property type="molecule type" value="Genomic_DNA"/>
</dbReference>
<dbReference type="Gene3D" id="3.40.50.300">
    <property type="entry name" value="P-loop containing nucleotide triphosphate hydrolases"/>
    <property type="match status" value="1"/>
</dbReference>
<feature type="domain" description="MalT-like winged helix" evidence="2">
    <location>
        <begin position="256"/>
        <end position="337"/>
    </location>
</feature>
<evidence type="ECO:0000259" key="1">
    <source>
        <dbReference type="Pfam" id="PF13191"/>
    </source>
</evidence>
<proteinExistence type="predicted"/>
<comment type="caution">
    <text evidence="3">The sequence shown here is derived from an EMBL/GenBank/DDBJ whole genome shotgun (WGS) entry which is preliminary data.</text>
</comment>